<dbReference type="Proteomes" id="UP001501447">
    <property type="component" value="Unassembled WGS sequence"/>
</dbReference>
<feature type="region of interest" description="Disordered" evidence="1">
    <location>
        <begin position="1"/>
        <end position="35"/>
    </location>
</feature>
<sequence>MTKGPRRGPPTTPQGHRTAAAQAHHTQKAGVMSNAPTITPTVAAHVLWMFDRGGYPPGTFIQRLLRAWDCADEGNAARLEMAYPEYGAAVNAAQHDPGGIARLQRIAEEGTE</sequence>
<feature type="compositionally biased region" description="Low complexity" evidence="1">
    <location>
        <begin position="13"/>
        <end position="24"/>
    </location>
</feature>
<comment type="caution">
    <text evidence="2">The sequence shown here is derived from an EMBL/GenBank/DDBJ whole genome shotgun (WGS) entry which is preliminary data.</text>
</comment>
<keyword evidence="3" id="KW-1185">Reference proteome</keyword>
<accession>A0ABN3QMB8</accession>
<organism evidence="2 3">
    <name type="scientific">Streptomyces axinellae</name>
    <dbReference type="NCBI Taxonomy" id="552788"/>
    <lineage>
        <taxon>Bacteria</taxon>
        <taxon>Bacillati</taxon>
        <taxon>Actinomycetota</taxon>
        <taxon>Actinomycetes</taxon>
        <taxon>Kitasatosporales</taxon>
        <taxon>Streptomycetaceae</taxon>
        <taxon>Streptomyces</taxon>
    </lineage>
</organism>
<evidence type="ECO:0000256" key="1">
    <source>
        <dbReference type="SAM" id="MobiDB-lite"/>
    </source>
</evidence>
<proteinExistence type="predicted"/>
<gene>
    <name evidence="2" type="ORF">GCM10009863_51890</name>
</gene>
<evidence type="ECO:0000313" key="3">
    <source>
        <dbReference type="Proteomes" id="UP001501447"/>
    </source>
</evidence>
<name>A0ABN3QMB8_9ACTN</name>
<protein>
    <submittedName>
        <fullName evidence="2">Uncharacterized protein</fullName>
    </submittedName>
</protein>
<dbReference type="EMBL" id="BAAARJ010000018">
    <property type="protein sequence ID" value="GAA2630051.1"/>
    <property type="molecule type" value="Genomic_DNA"/>
</dbReference>
<evidence type="ECO:0000313" key="2">
    <source>
        <dbReference type="EMBL" id="GAA2630051.1"/>
    </source>
</evidence>
<reference evidence="2 3" key="1">
    <citation type="journal article" date="2019" name="Int. J. Syst. Evol. Microbiol.">
        <title>The Global Catalogue of Microorganisms (GCM) 10K type strain sequencing project: providing services to taxonomists for standard genome sequencing and annotation.</title>
        <authorList>
            <consortium name="The Broad Institute Genomics Platform"/>
            <consortium name="The Broad Institute Genome Sequencing Center for Infectious Disease"/>
            <person name="Wu L."/>
            <person name="Ma J."/>
        </authorList>
    </citation>
    <scope>NUCLEOTIDE SEQUENCE [LARGE SCALE GENOMIC DNA]</scope>
    <source>
        <strain evidence="2 3">JCM 16373</strain>
    </source>
</reference>